<sequence length="112" mass="13214">MVKMTILDQSVPLLMEIHQPMVVMITLSVYGMLKHDNKKPIQMVIIIMFTKSISLLMEINQFHKVMINQQGYGMQRQDKNFNTIEIVIRKFLDNLLDNNLQRIPLQLLLQLF</sequence>
<gene>
    <name evidence="1" type="ORF">PPENT_87.1.T2230001</name>
</gene>
<accession>A0A8S1YKZ4</accession>
<dbReference type="EMBL" id="CAJJDO010000223">
    <property type="protein sequence ID" value="CAD8214549.1"/>
    <property type="molecule type" value="Genomic_DNA"/>
</dbReference>
<organism evidence="1 2">
    <name type="scientific">Paramecium pentaurelia</name>
    <dbReference type="NCBI Taxonomy" id="43138"/>
    <lineage>
        <taxon>Eukaryota</taxon>
        <taxon>Sar</taxon>
        <taxon>Alveolata</taxon>
        <taxon>Ciliophora</taxon>
        <taxon>Intramacronucleata</taxon>
        <taxon>Oligohymenophorea</taxon>
        <taxon>Peniculida</taxon>
        <taxon>Parameciidae</taxon>
        <taxon>Paramecium</taxon>
    </lineage>
</organism>
<protein>
    <submittedName>
        <fullName evidence="1">Uncharacterized protein</fullName>
    </submittedName>
</protein>
<proteinExistence type="predicted"/>
<evidence type="ECO:0000313" key="1">
    <source>
        <dbReference type="EMBL" id="CAD8214549.1"/>
    </source>
</evidence>
<evidence type="ECO:0000313" key="2">
    <source>
        <dbReference type="Proteomes" id="UP000689195"/>
    </source>
</evidence>
<keyword evidence="2" id="KW-1185">Reference proteome</keyword>
<dbReference type="OrthoDB" id="312418at2759"/>
<dbReference type="AlphaFoldDB" id="A0A8S1YKZ4"/>
<dbReference type="Proteomes" id="UP000689195">
    <property type="component" value="Unassembled WGS sequence"/>
</dbReference>
<reference evidence="1" key="1">
    <citation type="submission" date="2021-01" db="EMBL/GenBank/DDBJ databases">
        <authorList>
            <consortium name="Genoscope - CEA"/>
            <person name="William W."/>
        </authorList>
    </citation>
    <scope>NUCLEOTIDE SEQUENCE</scope>
</reference>
<name>A0A8S1YKZ4_9CILI</name>
<comment type="caution">
    <text evidence="1">The sequence shown here is derived from an EMBL/GenBank/DDBJ whole genome shotgun (WGS) entry which is preliminary data.</text>
</comment>